<evidence type="ECO:0000313" key="3">
    <source>
        <dbReference type="Proteomes" id="UP000636709"/>
    </source>
</evidence>
<comment type="caution">
    <text evidence="2">The sequence shown here is derived from an EMBL/GenBank/DDBJ whole genome shotgun (WGS) entry which is preliminary data.</text>
</comment>
<dbReference type="Pfam" id="PF24758">
    <property type="entry name" value="LRR_At5g56370"/>
    <property type="match status" value="1"/>
</dbReference>
<evidence type="ECO:0000313" key="2">
    <source>
        <dbReference type="EMBL" id="KAF8670895.1"/>
    </source>
</evidence>
<dbReference type="SUPFAM" id="SSF52047">
    <property type="entry name" value="RNI-like"/>
    <property type="match status" value="1"/>
</dbReference>
<dbReference type="Pfam" id="PF00646">
    <property type="entry name" value="F-box"/>
    <property type="match status" value="1"/>
</dbReference>
<dbReference type="InterPro" id="IPR036047">
    <property type="entry name" value="F-box-like_dom_sf"/>
</dbReference>
<dbReference type="Proteomes" id="UP000636709">
    <property type="component" value="Unassembled WGS sequence"/>
</dbReference>
<dbReference type="InterPro" id="IPR053781">
    <property type="entry name" value="F-box_AtFBL13-like"/>
</dbReference>
<protein>
    <recommendedName>
        <fullName evidence="1">F-box domain-containing protein</fullName>
    </recommendedName>
</protein>
<dbReference type="InterPro" id="IPR006566">
    <property type="entry name" value="FBD"/>
</dbReference>
<organism evidence="2 3">
    <name type="scientific">Digitaria exilis</name>
    <dbReference type="NCBI Taxonomy" id="1010633"/>
    <lineage>
        <taxon>Eukaryota</taxon>
        <taxon>Viridiplantae</taxon>
        <taxon>Streptophyta</taxon>
        <taxon>Embryophyta</taxon>
        <taxon>Tracheophyta</taxon>
        <taxon>Spermatophyta</taxon>
        <taxon>Magnoliopsida</taxon>
        <taxon>Liliopsida</taxon>
        <taxon>Poales</taxon>
        <taxon>Poaceae</taxon>
        <taxon>PACMAD clade</taxon>
        <taxon>Panicoideae</taxon>
        <taxon>Panicodae</taxon>
        <taxon>Paniceae</taxon>
        <taxon>Anthephorinae</taxon>
        <taxon>Digitaria</taxon>
    </lineage>
</organism>
<dbReference type="CDD" id="cd22160">
    <property type="entry name" value="F-box_AtFBL13-like"/>
    <property type="match status" value="1"/>
</dbReference>
<dbReference type="InterPro" id="IPR001810">
    <property type="entry name" value="F-box_dom"/>
</dbReference>
<dbReference type="InterPro" id="IPR055302">
    <property type="entry name" value="F-box_dom-containing"/>
</dbReference>
<dbReference type="EMBL" id="JACEFO010002248">
    <property type="protein sequence ID" value="KAF8670895.1"/>
    <property type="molecule type" value="Genomic_DNA"/>
</dbReference>
<feature type="domain" description="F-box" evidence="1">
    <location>
        <begin position="67"/>
        <end position="103"/>
    </location>
</feature>
<dbReference type="PANTHER" id="PTHR32141:SF169">
    <property type="entry name" value="OS01G0595900 PROTEIN"/>
    <property type="match status" value="1"/>
</dbReference>
<proteinExistence type="predicted"/>
<dbReference type="Gramene" id="Dexi5A01G0019050.1">
    <property type="protein sequence ID" value="Dexi5A01G0019050.1:cds"/>
    <property type="gene ID" value="Dexi5A01G0019050"/>
</dbReference>
<accession>A0A835E943</accession>
<reference evidence="2" key="1">
    <citation type="submission" date="2020-07" db="EMBL/GenBank/DDBJ databases">
        <title>Genome sequence and genetic diversity analysis of an under-domesticated orphan crop, white fonio (Digitaria exilis).</title>
        <authorList>
            <person name="Bennetzen J.L."/>
            <person name="Chen S."/>
            <person name="Ma X."/>
            <person name="Wang X."/>
            <person name="Yssel A.E.J."/>
            <person name="Chaluvadi S.R."/>
            <person name="Johnson M."/>
            <person name="Gangashetty P."/>
            <person name="Hamidou F."/>
            <person name="Sanogo M.D."/>
            <person name="Zwaenepoel A."/>
            <person name="Wallace J."/>
            <person name="Van De Peer Y."/>
            <person name="Van Deynze A."/>
        </authorList>
    </citation>
    <scope>NUCLEOTIDE SEQUENCE</scope>
    <source>
        <tissue evidence="2">Leaves</tissue>
    </source>
</reference>
<gene>
    <name evidence="2" type="ORF">HU200_050160</name>
</gene>
<dbReference type="OrthoDB" id="676217at2759"/>
<dbReference type="Pfam" id="PF08387">
    <property type="entry name" value="FBD"/>
    <property type="match status" value="1"/>
</dbReference>
<dbReference type="InterPro" id="IPR055411">
    <property type="entry name" value="LRR_FXL15/At3g58940/PEG3-like"/>
</dbReference>
<name>A0A835E943_9POAL</name>
<dbReference type="SUPFAM" id="SSF81383">
    <property type="entry name" value="F-box domain"/>
    <property type="match status" value="1"/>
</dbReference>
<dbReference type="SMART" id="SM00256">
    <property type="entry name" value="FBOX"/>
    <property type="match status" value="1"/>
</dbReference>
<evidence type="ECO:0000259" key="1">
    <source>
        <dbReference type="PROSITE" id="PS50181"/>
    </source>
</evidence>
<dbReference type="AlphaFoldDB" id="A0A835E943"/>
<dbReference type="Gene3D" id="1.20.1280.50">
    <property type="match status" value="1"/>
</dbReference>
<dbReference type="PROSITE" id="PS50181">
    <property type="entry name" value="FBOX"/>
    <property type="match status" value="1"/>
</dbReference>
<dbReference type="PANTHER" id="PTHR32141">
    <property type="match status" value="1"/>
</dbReference>
<keyword evidence="3" id="KW-1185">Reference proteome</keyword>
<sequence>MAHQETLFPSPPACSPPSLTLHATGQELTIGIEDIMRIVVPCLPAPFFPAAGASRPSPSARVGGDGEDRISRLPGKVLSEILSRLPAKDAARTVVLSRRWRRVWASTPLVLDDSDLLVLPRRGRSDYLPVDWCSVTDAVSRAIGSHRGPIRRVRLTCCVMWLVQRLGMLDYWLRRFADGGAEDLVLFNRPQPKGLYLPADVLRIASLRTLYLGFWTFPDIAGLPRGPAVFPHLREIGLFCVLISTGELEHLLACSPVLEKLAIVACFYFSHHIRIGSRSLQCLVFWKSLTYELAVVVAPHLQRLILLQDYPNLSNPSLRRTRVKIGYTPGLSVLGYLEPGMHQLEIGGVSIESGTKIVPSTMVPSVKILALRVQFGIRKDAKMIPAFLRCFPNVETLHVLSLEADEPTGKLNLKFWQEVGSVDCLETHITKVVFDKFRGERCELAFLKFILERAQSLLKLVVVLANGDQASVDEMLTKLKPLTTAKRASECPTLLAVARDGDSPWCFQRASDLSVSDPFDW</sequence>